<evidence type="ECO:0000259" key="15">
    <source>
        <dbReference type="Pfam" id="PF21082"/>
    </source>
</evidence>
<dbReference type="GO" id="GO:0005886">
    <property type="term" value="C:plasma membrane"/>
    <property type="evidence" value="ECO:0007669"/>
    <property type="project" value="UniProtKB-SubCell"/>
</dbReference>
<evidence type="ECO:0000259" key="16">
    <source>
        <dbReference type="Pfam" id="PF21088"/>
    </source>
</evidence>
<evidence type="ECO:0000313" key="17">
    <source>
        <dbReference type="EMBL" id="CEA00694.1"/>
    </source>
</evidence>
<dbReference type="Pfam" id="PF21082">
    <property type="entry name" value="MS_channel_3rd"/>
    <property type="match status" value="1"/>
</dbReference>
<feature type="domain" description="Mechanosensitive ion channel MscS" evidence="12">
    <location>
        <begin position="919"/>
        <end position="984"/>
    </location>
</feature>
<keyword evidence="3" id="KW-1003">Cell membrane</keyword>
<dbReference type="PROSITE" id="PS01246">
    <property type="entry name" value="UPF0003"/>
    <property type="match status" value="1"/>
</dbReference>
<organism evidence="17">
    <name type="scientific">Pseudomonas saudimassiliensis</name>
    <dbReference type="NCBI Taxonomy" id="1461581"/>
    <lineage>
        <taxon>Bacteria</taxon>
        <taxon>Pseudomonadati</taxon>
        <taxon>Pseudomonadota</taxon>
        <taxon>Gammaproteobacteria</taxon>
        <taxon>Pseudomonadales</taxon>
        <taxon>Pseudomonadaceae</taxon>
        <taxon>Pseudomonas</taxon>
    </lineage>
</organism>
<evidence type="ECO:0000256" key="11">
    <source>
        <dbReference type="SAM" id="SignalP"/>
    </source>
</evidence>
<evidence type="ECO:0000256" key="9">
    <source>
        <dbReference type="SAM" id="MobiDB-lite"/>
    </source>
</evidence>
<feature type="domain" description="Mechanosensitive ion channel MscS porin" evidence="14">
    <location>
        <begin position="42"/>
        <end position="276"/>
    </location>
</feature>
<feature type="transmembrane region" description="Helical" evidence="10">
    <location>
        <begin position="582"/>
        <end position="601"/>
    </location>
</feature>
<keyword evidence="8" id="KW-0175">Coiled coil</keyword>
<dbReference type="Gene3D" id="1.10.287.1260">
    <property type="match status" value="1"/>
</dbReference>
<evidence type="ECO:0000256" key="2">
    <source>
        <dbReference type="ARBA" id="ARBA00008017"/>
    </source>
</evidence>
<dbReference type="InterPro" id="IPR010920">
    <property type="entry name" value="LSM_dom_sf"/>
</dbReference>
<dbReference type="FunFam" id="2.30.30.60:FF:000001">
    <property type="entry name" value="MscS Mechanosensitive ion channel"/>
    <property type="match status" value="1"/>
</dbReference>
<dbReference type="SUPFAM" id="SSF82861">
    <property type="entry name" value="Mechanosensitive channel protein MscS (YggB), transmembrane region"/>
    <property type="match status" value="1"/>
</dbReference>
<evidence type="ECO:0000256" key="6">
    <source>
        <dbReference type="ARBA" id="ARBA00022989"/>
    </source>
</evidence>
<feature type="signal peptide" evidence="11">
    <location>
        <begin position="1"/>
        <end position="24"/>
    </location>
</feature>
<comment type="subcellular location">
    <subcellularLocation>
        <location evidence="1">Cell membrane</location>
        <topology evidence="1">Multi-pass membrane protein</topology>
    </subcellularLocation>
</comment>
<dbReference type="InterPro" id="IPR049278">
    <property type="entry name" value="MS_channel_C"/>
</dbReference>
<dbReference type="FunFam" id="1.10.287.1260:FF:000002">
    <property type="entry name" value="Potassium efflux system KefA"/>
    <property type="match status" value="1"/>
</dbReference>
<evidence type="ECO:0000256" key="10">
    <source>
        <dbReference type="SAM" id="Phobius"/>
    </source>
</evidence>
<dbReference type="InterPro" id="IPR023408">
    <property type="entry name" value="MscS_beta-dom_sf"/>
</dbReference>
<dbReference type="SUPFAM" id="SSF57997">
    <property type="entry name" value="Tropomyosin"/>
    <property type="match status" value="1"/>
</dbReference>
<sequence length="1113" mass="125719">MPRFKLLPLLLLACLSWLPFMAHAQDEDGDTSAIERLQADIAALPDSGRSAAEQQQLQEAWQQTLAALQRIESLQEEQTALQQTLDNAPDELRRLRQQIDSLQPVNEERLRQRFSPSSMQTLDATLGDLVARMYDWQNELTRVNSDLIAAETRPEKTQSRISANQSRVTELNEQLRQLQRQPQSQLNQARIDAAEAEVLSLEHSSNLLRQQLSGNNILLDLANEKRRLLLAELDKIDREINVLQDVIDEKRRSLSEQVISDTTAEAEQISNHQLLHKQSLINQRISEELLESSNQISALSRRNIQITQQIDFLTQQASALDQQISVLEGSLLLSRILHQEKLTLPAVKIDRTLTESVADMRLRQFEINQLREQLRNPEAYLQRLLNQVPEDQRETLQDDLQQLVRSRATLVEQLSTHINTLLGEAIALQISETQLQDLGTKLRQTIDDQLFWVASNPPISRSWILDLPEQMLSQWQDLQPVAQTQRFLLTLKDHPGWLILLLALAALPLLLRKRLVSRLQQLHAEVGHYRYDSQRTTPLALLLTAVWVLPLPILLGGTGFALEYGETPAMPTLGRALRHLAMSWFALHLMYRLFDAQGITIRHFRWSAAKVARLRKLTRRLAWVLLPMVLVISVATTNPEHLDKDVLGRLVMITTLALFSLFIGRMMRQSEPLNNSRVFHFAASVLLVMAPLILAGMTIWGYHYTAVRLADRMIDTLYLITAWILLQGIVVRNLRVAGRHLAYQRAISKRQAEEAAGGTPNDTPLEIPELKLEQINQQSLRLGRLGLLILFSVLIYLVWSDLISAASYLESITLWEYNSGTADNPLMAPLSAGDLLGALIIAGLTITLARNIPGLLEILVLSRMELRQGSSYAITTLLSYLIVGIGIIGFLASLGVSWNKLQWLVAALGVGLGFGLQEIFANFVSGLIILFERPVRIGDVVTIGNLSGTVNRIRIRATTITDFDRKEIIVPNKTFVTEHLINWSLSDTVTRVTVRVAVANGSDVELVRRLLLQIAQGNPRVLDDPEPLVFFLEFNDHRLEHELRMHVRQLDDRNAAIDETNREIDRLFAEHGIEIAARQMDINLLNSAGQQQLISSRTEDNAPLASPEGEKAQ</sequence>
<dbReference type="NCBIfam" id="NF008438">
    <property type="entry name" value="PRK11281.1"/>
    <property type="match status" value="1"/>
</dbReference>
<dbReference type="PANTHER" id="PTHR30347:SF1">
    <property type="entry name" value="MECHANOSENSITIVE CHANNEL MSCK"/>
    <property type="match status" value="1"/>
</dbReference>
<keyword evidence="6 10" id="KW-1133">Transmembrane helix</keyword>
<dbReference type="Gene3D" id="2.30.30.60">
    <property type="match status" value="1"/>
</dbReference>
<name>A0A078M380_9PSED</name>
<feature type="domain" description="Mechanosensitive ion channel transmembrane helices 2/3" evidence="16">
    <location>
        <begin position="876"/>
        <end position="917"/>
    </location>
</feature>
<protein>
    <submittedName>
        <fullName evidence="17">Potassium efflux protein KefA</fullName>
    </submittedName>
</protein>
<evidence type="ECO:0000256" key="5">
    <source>
        <dbReference type="ARBA" id="ARBA00022729"/>
    </source>
</evidence>
<feature type="transmembrane region" description="Helical" evidence="10">
    <location>
        <begin position="650"/>
        <end position="667"/>
    </location>
</feature>
<proteinExistence type="inferred from homology"/>
<dbReference type="InterPro" id="IPR024393">
    <property type="entry name" value="MscS_porin"/>
</dbReference>
<feature type="chain" id="PRO_5007377790" evidence="11">
    <location>
        <begin position="25"/>
        <end position="1113"/>
    </location>
</feature>
<feature type="transmembrane region" description="Helical" evidence="10">
    <location>
        <begin position="870"/>
        <end position="891"/>
    </location>
</feature>
<dbReference type="OrthoDB" id="9799209at2"/>
<keyword evidence="4 10" id="KW-0812">Transmembrane</keyword>
<feature type="transmembrane region" description="Helical" evidence="10">
    <location>
        <begin position="826"/>
        <end position="849"/>
    </location>
</feature>
<dbReference type="InterPro" id="IPR011066">
    <property type="entry name" value="MscS_channel_C_sf"/>
</dbReference>
<dbReference type="GO" id="GO:0009992">
    <property type="term" value="P:intracellular water homeostasis"/>
    <property type="evidence" value="ECO:0007669"/>
    <property type="project" value="TreeGrafter"/>
</dbReference>
<feature type="transmembrane region" description="Helical" evidence="10">
    <location>
        <begin position="621"/>
        <end position="638"/>
    </location>
</feature>
<feature type="domain" description="Mechanosensitive ion channel inner membrane" evidence="13">
    <location>
        <begin position="497"/>
        <end position="815"/>
    </location>
</feature>
<accession>A0A078M380</accession>
<dbReference type="Pfam" id="PF00924">
    <property type="entry name" value="MS_channel_2nd"/>
    <property type="match status" value="1"/>
</dbReference>
<dbReference type="RefSeq" id="WP_052508641.1">
    <property type="nucleotide sequence ID" value="NZ_LK391969.1"/>
</dbReference>
<dbReference type="InterPro" id="IPR006685">
    <property type="entry name" value="MscS_channel_2nd"/>
</dbReference>
<dbReference type="Pfam" id="PF21088">
    <property type="entry name" value="MS_channel_1st"/>
    <property type="match status" value="1"/>
</dbReference>
<gene>
    <name evidence="17" type="ORF">BN1049_00138</name>
</gene>
<keyword evidence="5 11" id="KW-0732">Signal</keyword>
<dbReference type="EMBL" id="LK391969">
    <property type="protein sequence ID" value="CEF25236.1"/>
    <property type="molecule type" value="Genomic_DNA"/>
</dbReference>
<dbReference type="GO" id="GO:0008381">
    <property type="term" value="F:mechanosensitive monoatomic ion channel activity"/>
    <property type="evidence" value="ECO:0007669"/>
    <property type="project" value="UniProtKB-ARBA"/>
</dbReference>
<dbReference type="SUPFAM" id="SSF82689">
    <property type="entry name" value="Mechanosensitive channel protein MscS (YggB), C-terminal domain"/>
    <property type="match status" value="1"/>
</dbReference>
<feature type="transmembrane region" description="Helical" evidence="10">
    <location>
        <begin position="679"/>
        <end position="704"/>
    </location>
</feature>
<comment type="similarity">
    <text evidence="2">Belongs to the MscS (TC 1.A.23) family.</text>
</comment>
<evidence type="ECO:0000256" key="8">
    <source>
        <dbReference type="SAM" id="Coils"/>
    </source>
</evidence>
<dbReference type="Gene3D" id="3.30.70.100">
    <property type="match status" value="1"/>
</dbReference>
<dbReference type="Pfam" id="PF12794">
    <property type="entry name" value="MscS_TM"/>
    <property type="match status" value="1"/>
</dbReference>
<evidence type="ECO:0000256" key="3">
    <source>
        <dbReference type="ARBA" id="ARBA00022475"/>
    </source>
</evidence>
<feature type="transmembrane region" description="Helical" evidence="10">
    <location>
        <begin position="539"/>
        <end position="562"/>
    </location>
</feature>
<keyword evidence="7 10" id="KW-0472">Membrane</keyword>
<feature type="transmembrane region" description="Helical" evidence="10">
    <location>
        <begin position="785"/>
        <end position="806"/>
    </location>
</feature>
<dbReference type="AlphaFoldDB" id="A0A078M380"/>
<dbReference type="PATRIC" id="fig|1461581.3.peg.132"/>
<feature type="coiled-coil region" evidence="8">
    <location>
        <begin position="161"/>
        <end position="253"/>
    </location>
</feature>
<dbReference type="InterPro" id="IPR049142">
    <property type="entry name" value="MS_channel_1st"/>
</dbReference>
<dbReference type="SUPFAM" id="SSF50182">
    <property type="entry name" value="Sm-like ribonucleoproteins"/>
    <property type="match status" value="1"/>
</dbReference>
<dbReference type="InterPro" id="IPR025692">
    <property type="entry name" value="MscS_IM_dom1"/>
</dbReference>
<evidence type="ECO:0000259" key="14">
    <source>
        <dbReference type="Pfam" id="PF12795"/>
    </source>
</evidence>
<feature type="region of interest" description="Disordered" evidence="9">
    <location>
        <begin position="1094"/>
        <end position="1113"/>
    </location>
</feature>
<reference evidence="17" key="1">
    <citation type="submission" date="2014-07" db="EMBL/GenBank/DDBJ databases">
        <authorList>
            <person name="Urmite Genomes Urmite Genomes"/>
        </authorList>
    </citation>
    <scope>NUCLEOTIDE SEQUENCE</scope>
    <source>
        <strain evidence="17">12M76_air</strain>
    </source>
</reference>
<dbReference type="PANTHER" id="PTHR30347">
    <property type="entry name" value="POTASSIUM CHANNEL RELATED"/>
    <property type="match status" value="1"/>
</dbReference>
<feature type="domain" description="Mechanosensitive ion channel MscS C-terminal" evidence="15">
    <location>
        <begin position="992"/>
        <end position="1075"/>
    </location>
</feature>
<evidence type="ECO:0000256" key="4">
    <source>
        <dbReference type="ARBA" id="ARBA00022692"/>
    </source>
</evidence>
<dbReference type="EMBL" id="LM997413">
    <property type="protein sequence ID" value="CEA00694.1"/>
    <property type="molecule type" value="Genomic_DNA"/>
</dbReference>
<feature type="transmembrane region" description="Helical" evidence="10">
    <location>
        <begin position="494"/>
        <end position="511"/>
    </location>
</feature>
<evidence type="ECO:0000259" key="13">
    <source>
        <dbReference type="Pfam" id="PF12794"/>
    </source>
</evidence>
<evidence type="ECO:0000259" key="12">
    <source>
        <dbReference type="Pfam" id="PF00924"/>
    </source>
</evidence>
<evidence type="ECO:0000256" key="1">
    <source>
        <dbReference type="ARBA" id="ARBA00004651"/>
    </source>
</evidence>
<dbReference type="InterPro" id="IPR052702">
    <property type="entry name" value="MscS-like_channel"/>
</dbReference>
<evidence type="ECO:0000256" key="7">
    <source>
        <dbReference type="ARBA" id="ARBA00023136"/>
    </source>
</evidence>
<dbReference type="InterPro" id="IPR006686">
    <property type="entry name" value="MscS_channel_CS"/>
</dbReference>
<feature type="transmembrane region" description="Helical" evidence="10">
    <location>
        <begin position="903"/>
        <end position="931"/>
    </location>
</feature>
<dbReference type="InterPro" id="IPR011014">
    <property type="entry name" value="MscS_channel_TM-2"/>
</dbReference>
<dbReference type="Pfam" id="PF12795">
    <property type="entry name" value="MscS_porin"/>
    <property type="match status" value="1"/>
</dbReference>
<feature type="transmembrane region" description="Helical" evidence="10">
    <location>
        <begin position="716"/>
        <end position="734"/>
    </location>
</feature>